<evidence type="ECO:0000256" key="12">
    <source>
        <dbReference type="ARBA" id="ARBA00049103"/>
    </source>
</evidence>
<feature type="non-terminal residue" evidence="15">
    <location>
        <position position="1"/>
    </location>
</feature>
<evidence type="ECO:0000256" key="3">
    <source>
        <dbReference type="ARBA" id="ARBA00022679"/>
    </source>
</evidence>
<evidence type="ECO:0000256" key="4">
    <source>
        <dbReference type="ARBA" id="ARBA00023315"/>
    </source>
</evidence>
<evidence type="ECO:0000256" key="6">
    <source>
        <dbReference type="ARBA" id="ARBA00048251"/>
    </source>
</evidence>
<dbReference type="CDD" id="cd04301">
    <property type="entry name" value="NAT_SF"/>
    <property type="match status" value="1"/>
</dbReference>
<dbReference type="InterPro" id="IPR051556">
    <property type="entry name" value="N-term/lysine_N-AcTrnsfr"/>
</dbReference>
<keyword evidence="2" id="KW-0963">Cytoplasm</keyword>
<comment type="catalytic activity">
    <reaction evidence="9">
        <text>N-terminal L-methionyl-L-lysyl-[protein] + acetyl-CoA = N-terminal N(alpha)-acetyl-L-methionyl-L-lysyl-[protein] + CoA + H(+)</text>
        <dbReference type="Rhea" id="RHEA:50580"/>
        <dbReference type="Rhea" id="RHEA-COMP:12734"/>
        <dbReference type="Rhea" id="RHEA-COMP:12735"/>
        <dbReference type="ChEBI" id="CHEBI:15378"/>
        <dbReference type="ChEBI" id="CHEBI:57287"/>
        <dbReference type="ChEBI" id="CHEBI:57288"/>
        <dbReference type="ChEBI" id="CHEBI:133406"/>
        <dbReference type="ChEBI" id="CHEBI:133407"/>
        <dbReference type="EC" id="2.3.1.258"/>
    </reaction>
</comment>
<comment type="catalytic activity">
    <reaction evidence="13">
        <text>N-terminal L-methionyl-L-threonyl-[protein] + acetyl-CoA = N-terminal N(alpha)-acetyl-L-methionyl-L-threonyl-[protein] + CoA + H(+)</text>
        <dbReference type="Rhea" id="RHEA:50576"/>
        <dbReference type="Rhea" id="RHEA-COMP:12732"/>
        <dbReference type="Rhea" id="RHEA-COMP:12733"/>
        <dbReference type="ChEBI" id="CHEBI:15378"/>
        <dbReference type="ChEBI" id="CHEBI:57287"/>
        <dbReference type="ChEBI" id="CHEBI:57288"/>
        <dbReference type="ChEBI" id="CHEBI:133404"/>
        <dbReference type="ChEBI" id="CHEBI:133405"/>
        <dbReference type="EC" id="2.3.1.258"/>
    </reaction>
</comment>
<accession>A0A267DNX8</accession>
<name>A0A267DNX8_9PLAT</name>
<dbReference type="SUPFAM" id="SSF55729">
    <property type="entry name" value="Acyl-CoA N-acyltransferases (Nat)"/>
    <property type="match status" value="1"/>
</dbReference>
<reference evidence="15 16" key="1">
    <citation type="submission" date="2017-06" db="EMBL/GenBank/DDBJ databases">
        <title>A platform for efficient transgenesis in Macrostomum lignano, a flatworm model organism for stem cell research.</title>
        <authorList>
            <person name="Berezikov E."/>
        </authorList>
    </citation>
    <scope>NUCLEOTIDE SEQUENCE [LARGE SCALE GENOMIC DNA]</scope>
    <source>
        <strain evidence="15">DV1</strain>
        <tissue evidence="15">Whole organism</tissue>
    </source>
</reference>
<feature type="domain" description="N-acetyltransferase" evidence="14">
    <location>
        <begin position="38"/>
        <end position="187"/>
    </location>
</feature>
<gene>
    <name evidence="15" type="ORF">BOX15_Mlig002482g1</name>
</gene>
<comment type="catalytic activity">
    <reaction evidence="7">
        <text>N-terminal L-methionyl-L-tyrosyl-[protein] + acetyl-CoA = N-terminal N(alpha)-acetyl-L-methionyl-L-tyrosyl-[protein] + CoA + H(+)</text>
        <dbReference type="Rhea" id="RHEA:50532"/>
        <dbReference type="Rhea" id="RHEA-COMP:12717"/>
        <dbReference type="Rhea" id="RHEA-COMP:12718"/>
        <dbReference type="ChEBI" id="CHEBI:15378"/>
        <dbReference type="ChEBI" id="CHEBI:57287"/>
        <dbReference type="ChEBI" id="CHEBI:57288"/>
        <dbReference type="ChEBI" id="CHEBI:133384"/>
        <dbReference type="ChEBI" id="CHEBI:133385"/>
        <dbReference type="EC" id="2.3.1.258"/>
    </reaction>
</comment>
<dbReference type="PROSITE" id="PS51186">
    <property type="entry name" value="GNAT"/>
    <property type="match status" value="1"/>
</dbReference>
<evidence type="ECO:0000256" key="10">
    <source>
        <dbReference type="ARBA" id="ARBA00048799"/>
    </source>
</evidence>
<evidence type="ECO:0000256" key="1">
    <source>
        <dbReference type="ARBA" id="ARBA00004496"/>
    </source>
</evidence>
<dbReference type="OrthoDB" id="47374at2759"/>
<evidence type="ECO:0000313" key="16">
    <source>
        <dbReference type="Proteomes" id="UP000215902"/>
    </source>
</evidence>
<dbReference type="Gene3D" id="3.40.630.30">
    <property type="match status" value="1"/>
</dbReference>
<dbReference type="STRING" id="282301.A0A267DNX8"/>
<dbReference type="Proteomes" id="UP000215902">
    <property type="component" value="Unassembled WGS sequence"/>
</dbReference>
<dbReference type="GO" id="GO:0120518">
    <property type="term" value="F:protein N-terminal-methionine acetyltransferase activity"/>
    <property type="evidence" value="ECO:0007669"/>
    <property type="project" value="UniProtKB-EC"/>
</dbReference>
<dbReference type="PANTHER" id="PTHR42919">
    <property type="entry name" value="N-ALPHA-ACETYLTRANSFERASE"/>
    <property type="match status" value="1"/>
</dbReference>
<sequence length="189" mass="21412">KANSMASVVHSDEAVSIEQNTANVNSGKQSKLPSDSRIELGDITQHNIRQLRIINQVVFPVSYTDKFYDDILENGELGRLAYFNDIVVGAVCCRIQSEAGQRRLYIMTLGCLAPYRELGVGTKLLEYVFEICSRDKNIDNIFLHVQTSNEGALAFYKKFGFEIVDTAYNYYKRIVPPDAYVLQKNLLRS</sequence>
<keyword evidence="3" id="KW-0808">Transferase</keyword>
<dbReference type="GO" id="GO:0007064">
    <property type="term" value="P:mitotic sister chromatid cohesion"/>
    <property type="evidence" value="ECO:0007669"/>
    <property type="project" value="TreeGrafter"/>
</dbReference>
<dbReference type="InterPro" id="IPR016181">
    <property type="entry name" value="Acyl_CoA_acyltransferase"/>
</dbReference>
<evidence type="ECO:0000256" key="5">
    <source>
        <dbReference type="ARBA" id="ARBA00039121"/>
    </source>
</evidence>
<evidence type="ECO:0000256" key="13">
    <source>
        <dbReference type="ARBA" id="ARBA00049454"/>
    </source>
</evidence>
<comment type="catalytic activity">
    <reaction evidence="6">
        <text>N-terminal L-methionyl-L-seryl-[protein] + acetyl-CoA = N-terminal N(alpha)-acetyl-L-methionyl-L-seryl-[protein] + CoA + H(+)</text>
        <dbReference type="Rhea" id="RHEA:50568"/>
        <dbReference type="Rhea" id="RHEA-COMP:12728"/>
        <dbReference type="Rhea" id="RHEA-COMP:12729"/>
        <dbReference type="ChEBI" id="CHEBI:15378"/>
        <dbReference type="ChEBI" id="CHEBI:57287"/>
        <dbReference type="ChEBI" id="CHEBI:57288"/>
        <dbReference type="ChEBI" id="CHEBI:133400"/>
        <dbReference type="ChEBI" id="CHEBI:133401"/>
        <dbReference type="EC" id="2.3.1.258"/>
    </reaction>
</comment>
<organism evidence="15 16">
    <name type="scientific">Macrostomum lignano</name>
    <dbReference type="NCBI Taxonomy" id="282301"/>
    <lineage>
        <taxon>Eukaryota</taxon>
        <taxon>Metazoa</taxon>
        <taxon>Spiralia</taxon>
        <taxon>Lophotrochozoa</taxon>
        <taxon>Platyhelminthes</taxon>
        <taxon>Rhabditophora</taxon>
        <taxon>Macrostomorpha</taxon>
        <taxon>Macrostomida</taxon>
        <taxon>Macrostomidae</taxon>
        <taxon>Macrostomum</taxon>
    </lineage>
</organism>
<dbReference type="Pfam" id="PF00583">
    <property type="entry name" value="Acetyltransf_1"/>
    <property type="match status" value="1"/>
</dbReference>
<evidence type="ECO:0000256" key="2">
    <source>
        <dbReference type="ARBA" id="ARBA00022490"/>
    </source>
</evidence>
<evidence type="ECO:0000256" key="7">
    <source>
        <dbReference type="ARBA" id="ARBA00048335"/>
    </source>
</evidence>
<evidence type="ECO:0000256" key="9">
    <source>
        <dbReference type="ARBA" id="ARBA00048618"/>
    </source>
</evidence>
<dbReference type="GO" id="GO:0031415">
    <property type="term" value="C:NatA complex"/>
    <property type="evidence" value="ECO:0007669"/>
    <property type="project" value="TreeGrafter"/>
</dbReference>
<comment type="catalytic activity">
    <reaction evidence="8">
        <text>N-terminal L-methionyl-L-phenylalanyl-[protein] + acetyl-CoA = N-terminal N(alpha)-acetyl-L-methionyl-L-phenylalanyl-[protein] + CoA + H(+)</text>
        <dbReference type="Rhea" id="RHEA:50528"/>
        <dbReference type="Rhea" id="RHEA-COMP:12715"/>
        <dbReference type="Rhea" id="RHEA-COMP:12716"/>
        <dbReference type="ChEBI" id="CHEBI:15378"/>
        <dbReference type="ChEBI" id="CHEBI:57287"/>
        <dbReference type="ChEBI" id="CHEBI:57288"/>
        <dbReference type="ChEBI" id="CHEBI:133382"/>
        <dbReference type="ChEBI" id="CHEBI:133383"/>
        <dbReference type="EC" id="2.3.1.258"/>
    </reaction>
</comment>
<evidence type="ECO:0000256" key="11">
    <source>
        <dbReference type="ARBA" id="ARBA00049002"/>
    </source>
</evidence>
<proteinExistence type="predicted"/>
<dbReference type="EMBL" id="NIVC01003520">
    <property type="protein sequence ID" value="PAA50998.1"/>
    <property type="molecule type" value="Genomic_DNA"/>
</dbReference>
<comment type="catalytic activity">
    <reaction evidence="12">
        <text>N-terminal L-methionyl-L-leucyl-[protein] + acetyl-CoA = N-terminal N(alpha)-acetyl-L-methionyl-L-leucyl-[protein] + CoA + H(+)</text>
        <dbReference type="Rhea" id="RHEA:50520"/>
        <dbReference type="Rhea" id="RHEA-COMP:12711"/>
        <dbReference type="Rhea" id="RHEA-COMP:12712"/>
        <dbReference type="ChEBI" id="CHEBI:15378"/>
        <dbReference type="ChEBI" id="CHEBI:57287"/>
        <dbReference type="ChEBI" id="CHEBI:57288"/>
        <dbReference type="ChEBI" id="CHEBI:133377"/>
        <dbReference type="ChEBI" id="CHEBI:133378"/>
        <dbReference type="EC" id="2.3.1.258"/>
    </reaction>
</comment>
<evidence type="ECO:0000259" key="14">
    <source>
        <dbReference type="PROSITE" id="PS51186"/>
    </source>
</evidence>
<comment type="catalytic activity">
    <reaction evidence="10">
        <text>N-terminal L-methionyl-L-valyl-[protein] + acetyl-CoA = N-terminal N(alpha)-acetyl-L-methionyl-L-valyl-[protein] + CoA + H(+)</text>
        <dbReference type="Rhea" id="RHEA:50572"/>
        <dbReference type="Rhea" id="RHEA-COMP:12730"/>
        <dbReference type="Rhea" id="RHEA-COMP:12731"/>
        <dbReference type="ChEBI" id="CHEBI:15378"/>
        <dbReference type="ChEBI" id="CHEBI:57287"/>
        <dbReference type="ChEBI" id="CHEBI:57288"/>
        <dbReference type="ChEBI" id="CHEBI:133402"/>
        <dbReference type="ChEBI" id="CHEBI:133403"/>
        <dbReference type="EC" id="2.3.1.258"/>
    </reaction>
</comment>
<dbReference type="FunFam" id="3.40.630.30:FF:000078">
    <property type="entry name" value="N-alpha-acetyltransferase 50"/>
    <property type="match status" value="1"/>
</dbReference>
<comment type="catalytic activity">
    <reaction evidence="11">
        <text>N-terminal L-methionyl-L-alanyl-[protein] + acetyl-CoA = N-terminal N(alpha)-acetyl-L-methionyl-L-alanyl-[protein] + CoA + H(+)</text>
        <dbReference type="Rhea" id="RHEA:50564"/>
        <dbReference type="Rhea" id="RHEA-COMP:12726"/>
        <dbReference type="Rhea" id="RHEA-COMP:12727"/>
        <dbReference type="ChEBI" id="CHEBI:15378"/>
        <dbReference type="ChEBI" id="CHEBI:57287"/>
        <dbReference type="ChEBI" id="CHEBI:57288"/>
        <dbReference type="ChEBI" id="CHEBI:133398"/>
        <dbReference type="ChEBI" id="CHEBI:133399"/>
        <dbReference type="EC" id="2.3.1.258"/>
    </reaction>
</comment>
<protein>
    <recommendedName>
        <fullName evidence="5">N-terminal methionine N(alpha)-acetyltransferase NatE</fullName>
        <ecNumber evidence="5">2.3.1.258</ecNumber>
    </recommendedName>
</protein>
<dbReference type="EC" id="2.3.1.258" evidence="5"/>
<dbReference type="AlphaFoldDB" id="A0A267DNX8"/>
<dbReference type="PANTHER" id="PTHR42919:SF8">
    <property type="entry name" value="N-ALPHA-ACETYLTRANSFERASE 50"/>
    <property type="match status" value="1"/>
</dbReference>
<keyword evidence="4" id="KW-0012">Acyltransferase</keyword>
<dbReference type="InterPro" id="IPR000182">
    <property type="entry name" value="GNAT_dom"/>
</dbReference>
<evidence type="ECO:0000256" key="8">
    <source>
        <dbReference type="ARBA" id="ARBA00048490"/>
    </source>
</evidence>
<comment type="caution">
    <text evidence="15">The sequence shown here is derived from an EMBL/GenBank/DDBJ whole genome shotgun (WGS) entry which is preliminary data.</text>
</comment>
<comment type="subcellular location">
    <subcellularLocation>
        <location evidence="1">Cytoplasm</location>
    </subcellularLocation>
</comment>
<evidence type="ECO:0000313" key="15">
    <source>
        <dbReference type="EMBL" id="PAA50998.1"/>
    </source>
</evidence>
<keyword evidence="16" id="KW-1185">Reference proteome</keyword>